<dbReference type="GO" id="GO:0015421">
    <property type="term" value="F:ABC-type oligopeptide transporter activity"/>
    <property type="evidence" value="ECO:0007669"/>
    <property type="project" value="TreeGrafter"/>
</dbReference>
<feature type="domain" description="ABC transmembrane type-1" evidence="16">
    <location>
        <begin position="554"/>
        <end position="677"/>
    </location>
</feature>
<protein>
    <recommendedName>
        <fullName evidence="3">ABC-type xenobiotic transporter</fullName>
        <ecNumber evidence="3">7.6.2.2</ecNumber>
    </recommendedName>
</protein>
<evidence type="ECO:0000256" key="4">
    <source>
        <dbReference type="ARBA" id="ARBA00022448"/>
    </source>
</evidence>
<keyword evidence="10 14" id="KW-1133">Transmembrane helix</keyword>
<evidence type="ECO:0000256" key="12">
    <source>
        <dbReference type="ARBA" id="ARBA00023180"/>
    </source>
</evidence>
<dbReference type="InterPro" id="IPR039421">
    <property type="entry name" value="Type_1_exporter"/>
</dbReference>
<dbReference type="InterPro" id="IPR003439">
    <property type="entry name" value="ABC_transporter-like_ATP-bd"/>
</dbReference>
<dbReference type="SUPFAM" id="SSF52540">
    <property type="entry name" value="P-loop containing nucleoside triphosphate hydrolases"/>
    <property type="match status" value="1"/>
</dbReference>
<sequence>MFANYITAFFASLILAFVKGWELTLICLTSLPVTMFAMGLISWCTSRLAKKELDAYGKAGTIADEVLSSMRTVVAFGGEDKEVERYKSNLVFAKNINIKRGFYNGLGFGLLWFFIYASYALAFWYGVGLVLDERNLPVFFSVMMASMNLGIASPYIEAFGIAKGAGAKVFSVINRVSPINSTSEDGIKPTSIKGSITFNNVHFQYPSRVDVKSSGLVCMEAGEQDHMTALWCDTRWAQRLRMCSKVLQGLNLTINPGETVALVGSSGCGKSTCVQLIQRFYDPIQGSVSLDGVNIKDLNVAWLRSHIGVVGQEPILFQTTIAENIRFGNEQASIDDIVQAAKKANAHDFIAKLPQGYDTLVGERGAQLSGGQKQRIAIARALVRNPHILLLDEATSALDTSSESKVQAALDKASTGRTTIIVAHRLSTIRQADKIVALSDGQVAEQGTHEQLMALKGHYHDLVMAQMSYCVGMMGRNSSNQAGDVTFWKVTPSSSREGDKRQLERMVSNTSMVTDPFEEYLEETQLVEDTTMPLHPSSMMEVMRHNKPEWLYILIGSMCSIVMGASMPVFAILFGDILGTLSLGDPQQVRSETNFYCLLFVVVGIVIGFATFLQIYTFIVAGERLTMRLRGLAFAAMVQQEIAWFDDKQNNSGSLCARLSGDASKVQGVKQIQLFKI</sequence>
<comment type="catalytic activity">
    <reaction evidence="13">
        <text>ATP + H2O + xenobioticSide 1 = ADP + phosphate + xenobioticSide 2.</text>
        <dbReference type="EC" id="7.6.2.2"/>
    </reaction>
</comment>
<dbReference type="GO" id="GO:0090374">
    <property type="term" value="P:oligopeptide export from mitochondrion"/>
    <property type="evidence" value="ECO:0007669"/>
    <property type="project" value="TreeGrafter"/>
</dbReference>
<dbReference type="PROSITE" id="PS50893">
    <property type="entry name" value="ABC_TRANSPORTER_2"/>
    <property type="match status" value="1"/>
</dbReference>
<dbReference type="PROSITE" id="PS00211">
    <property type="entry name" value="ABC_TRANSPORTER_1"/>
    <property type="match status" value="1"/>
</dbReference>
<dbReference type="InterPro" id="IPR011527">
    <property type="entry name" value="ABC1_TM_dom"/>
</dbReference>
<feature type="transmembrane region" description="Helical" evidence="14">
    <location>
        <begin position="138"/>
        <end position="156"/>
    </location>
</feature>
<keyword evidence="8" id="KW-0067">ATP-binding</keyword>
<keyword evidence="5 14" id="KW-0812">Transmembrane</keyword>
<comment type="similarity">
    <text evidence="2">Belongs to the ABC transporter superfamily. ABCB family. Multidrug resistance exporter (TC 3.A.1.201) subfamily.</text>
</comment>
<evidence type="ECO:0000256" key="5">
    <source>
        <dbReference type="ARBA" id="ARBA00022692"/>
    </source>
</evidence>
<gene>
    <name evidence="17" type="ORF">TCEB3V08_LOCUS11178</name>
</gene>
<feature type="domain" description="ABC transporter" evidence="15">
    <location>
        <begin position="230"/>
        <end position="465"/>
    </location>
</feature>
<dbReference type="EC" id="7.6.2.2" evidence="3"/>
<dbReference type="InterPro" id="IPR027417">
    <property type="entry name" value="P-loop_NTPase"/>
</dbReference>
<dbReference type="PANTHER" id="PTHR43394:SF27">
    <property type="entry name" value="ATP-DEPENDENT TRANSLOCASE ABCB1-LIKE"/>
    <property type="match status" value="1"/>
</dbReference>
<dbReference type="GO" id="GO:0005524">
    <property type="term" value="F:ATP binding"/>
    <property type="evidence" value="ECO:0007669"/>
    <property type="project" value="UniProtKB-KW"/>
</dbReference>
<dbReference type="InterPro" id="IPR036640">
    <property type="entry name" value="ABC1_TM_sf"/>
</dbReference>
<evidence type="ECO:0000256" key="7">
    <source>
        <dbReference type="ARBA" id="ARBA00022741"/>
    </source>
</evidence>
<keyword evidence="4" id="KW-0813">Transport</keyword>
<keyword evidence="7" id="KW-0547">Nucleotide-binding</keyword>
<feature type="transmembrane region" description="Helical" evidence="14">
    <location>
        <begin position="102"/>
        <end position="126"/>
    </location>
</feature>
<evidence type="ECO:0000313" key="17">
    <source>
        <dbReference type="EMBL" id="CAD7411964.1"/>
    </source>
</evidence>
<dbReference type="Pfam" id="PF00664">
    <property type="entry name" value="ABC_membrane"/>
    <property type="match status" value="2"/>
</dbReference>
<evidence type="ECO:0000256" key="2">
    <source>
        <dbReference type="ARBA" id="ARBA00007577"/>
    </source>
</evidence>
<dbReference type="PANTHER" id="PTHR43394">
    <property type="entry name" value="ATP-DEPENDENT PERMEASE MDL1, MITOCHONDRIAL"/>
    <property type="match status" value="1"/>
</dbReference>
<dbReference type="PROSITE" id="PS50929">
    <property type="entry name" value="ABC_TM1F"/>
    <property type="match status" value="2"/>
</dbReference>
<dbReference type="GO" id="GO:0016887">
    <property type="term" value="F:ATP hydrolysis activity"/>
    <property type="evidence" value="ECO:0007669"/>
    <property type="project" value="InterPro"/>
</dbReference>
<proteinExistence type="inferred from homology"/>
<dbReference type="EMBL" id="OC322554">
    <property type="protein sequence ID" value="CAD7411964.1"/>
    <property type="molecule type" value="Genomic_DNA"/>
</dbReference>
<dbReference type="CDD" id="cd03249">
    <property type="entry name" value="ABC_MTABC3_MDL1_MDL2"/>
    <property type="match status" value="1"/>
</dbReference>
<dbReference type="InterPro" id="IPR017871">
    <property type="entry name" value="ABC_transporter-like_CS"/>
</dbReference>
<evidence type="ECO:0000256" key="8">
    <source>
        <dbReference type="ARBA" id="ARBA00022840"/>
    </source>
</evidence>
<accession>A0A7R9DC50</accession>
<dbReference type="InterPro" id="IPR003593">
    <property type="entry name" value="AAA+_ATPase"/>
</dbReference>
<evidence type="ECO:0000256" key="14">
    <source>
        <dbReference type="SAM" id="Phobius"/>
    </source>
</evidence>
<dbReference type="GO" id="GO:0008559">
    <property type="term" value="F:ABC-type xenobiotic transporter activity"/>
    <property type="evidence" value="ECO:0007669"/>
    <property type="project" value="UniProtKB-EC"/>
</dbReference>
<keyword evidence="12" id="KW-0325">Glycoprotein</keyword>
<evidence type="ECO:0000259" key="16">
    <source>
        <dbReference type="PROSITE" id="PS50929"/>
    </source>
</evidence>
<dbReference type="SMART" id="SM00382">
    <property type="entry name" value="AAA"/>
    <property type="match status" value="1"/>
</dbReference>
<evidence type="ECO:0000256" key="10">
    <source>
        <dbReference type="ARBA" id="ARBA00022989"/>
    </source>
</evidence>
<name>A0A7R9DC50_TIMCR</name>
<organism evidence="17">
    <name type="scientific">Timema cristinae</name>
    <name type="common">Walking stick</name>
    <dbReference type="NCBI Taxonomy" id="61476"/>
    <lineage>
        <taxon>Eukaryota</taxon>
        <taxon>Metazoa</taxon>
        <taxon>Ecdysozoa</taxon>
        <taxon>Arthropoda</taxon>
        <taxon>Hexapoda</taxon>
        <taxon>Insecta</taxon>
        <taxon>Pterygota</taxon>
        <taxon>Neoptera</taxon>
        <taxon>Polyneoptera</taxon>
        <taxon>Phasmatodea</taxon>
        <taxon>Timematodea</taxon>
        <taxon>Timematoidea</taxon>
        <taxon>Timematidae</taxon>
        <taxon>Timema</taxon>
    </lineage>
</organism>
<feature type="domain" description="ABC transmembrane type-1" evidence="16">
    <location>
        <begin position="2"/>
        <end position="132"/>
    </location>
</feature>
<keyword evidence="11 14" id="KW-0472">Membrane</keyword>
<evidence type="ECO:0000256" key="3">
    <source>
        <dbReference type="ARBA" id="ARBA00012191"/>
    </source>
</evidence>
<evidence type="ECO:0000259" key="15">
    <source>
        <dbReference type="PROSITE" id="PS50893"/>
    </source>
</evidence>
<feature type="transmembrane region" description="Helical" evidence="14">
    <location>
        <begin position="550"/>
        <end position="573"/>
    </location>
</feature>
<evidence type="ECO:0000256" key="6">
    <source>
        <dbReference type="ARBA" id="ARBA00022737"/>
    </source>
</evidence>
<evidence type="ECO:0000256" key="9">
    <source>
        <dbReference type="ARBA" id="ARBA00022967"/>
    </source>
</evidence>
<reference evidence="17" key="1">
    <citation type="submission" date="2020-11" db="EMBL/GenBank/DDBJ databases">
        <authorList>
            <person name="Tran Van P."/>
        </authorList>
    </citation>
    <scope>NUCLEOTIDE SEQUENCE</scope>
</reference>
<comment type="subcellular location">
    <subcellularLocation>
        <location evidence="1">Membrane</location>
        <topology evidence="1">Multi-pass membrane protein</topology>
    </subcellularLocation>
</comment>
<dbReference type="FunFam" id="3.40.50.300:FF:000479">
    <property type="entry name" value="Multidrug resistance protein 1A"/>
    <property type="match status" value="1"/>
</dbReference>
<dbReference type="SUPFAM" id="SSF90123">
    <property type="entry name" value="ABC transporter transmembrane region"/>
    <property type="match status" value="2"/>
</dbReference>
<dbReference type="CDD" id="cd18577">
    <property type="entry name" value="ABC_6TM_Pgp_ABCB1_D1_like"/>
    <property type="match status" value="1"/>
</dbReference>
<dbReference type="GO" id="GO:0017085">
    <property type="term" value="P:response to insecticide"/>
    <property type="evidence" value="ECO:0007669"/>
    <property type="project" value="UniProtKB-ARBA"/>
</dbReference>
<feature type="transmembrane region" description="Helical" evidence="14">
    <location>
        <begin position="593"/>
        <end position="621"/>
    </location>
</feature>
<dbReference type="Gene3D" id="3.40.50.300">
    <property type="entry name" value="P-loop containing nucleotide triphosphate hydrolases"/>
    <property type="match status" value="1"/>
</dbReference>
<evidence type="ECO:0000256" key="1">
    <source>
        <dbReference type="ARBA" id="ARBA00004141"/>
    </source>
</evidence>
<dbReference type="GO" id="GO:0005743">
    <property type="term" value="C:mitochondrial inner membrane"/>
    <property type="evidence" value="ECO:0007669"/>
    <property type="project" value="TreeGrafter"/>
</dbReference>
<keyword evidence="6" id="KW-0677">Repeat</keyword>
<evidence type="ECO:0000256" key="11">
    <source>
        <dbReference type="ARBA" id="ARBA00023136"/>
    </source>
</evidence>
<dbReference type="Pfam" id="PF00005">
    <property type="entry name" value="ABC_tran"/>
    <property type="match status" value="1"/>
</dbReference>
<evidence type="ECO:0000256" key="13">
    <source>
        <dbReference type="ARBA" id="ARBA00034018"/>
    </source>
</evidence>
<feature type="transmembrane region" description="Helical" evidence="14">
    <location>
        <begin position="30"/>
        <end position="49"/>
    </location>
</feature>
<dbReference type="GO" id="GO:0097254">
    <property type="term" value="P:renal tubular secretion"/>
    <property type="evidence" value="ECO:0007669"/>
    <property type="project" value="UniProtKB-ARBA"/>
</dbReference>
<dbReference type="Gene3D" id="1.20.1560.10">
    <property type="entry name" value="ABC transporter type 1, transmembrane domain"/>
    <property type="match status" value="2"/>
</dbReference>
<keyword evidence="9" id="KW-1278">Translocase</keyword>
<dbReference type="AlphaFoldDB" id="A0A7R9DC50"/>